<dbReference type="InParanoid" id="A0A165CR33"/>
<evidence type="ECO:0000313" key="2">
    <source>
        <dbReference type="Proteomes" id="UP000076871"/>
    </source>
</evidence>
<dbReference type="EMBL" id="KV427645">
    <property type="protein sequence ID" value="KZT03273.1"/>
    <property type="molecule type" value="Genomic_DNA"/>
</dbReference>
<dbReference type="AlphaFoldDB" id="A0A165CR33"/>
<dbReference type="SUPFAM" id="SSF52047">
    <property type="entry name" value="RNI-like"/>
    <property type="match status" value="1"/>
</dbReference>
<dbReference type="Proteomes" id="UP000076871">
    <property type="component" value="Unassembled WGS sequence"/>
</dbReference>
<proteinExistence type="predicted"/>
<protein>
    <recommendedName>
        <fullName evidence="3">F-box domain-containing protein</fullName>
    </recommendedName>
</protein>
<gene>
    <name evidence="1" type="ORF">LAESUDRAFT_704873</name>
</gene>
<dbReference type="OrthoDB" id="2802122at2759"/>
<sequence>MGDYLGLPSPRLPFEICDYILDHLWDDRKTLKVCSRVTREWLPTTRKHLFHFIRIVNDLELVAFEDVMLHSRDAVALCVRTLDFGWDDRFAIPAFVPQTLASFGRLEELTLRGTIWNDSYFSAKTIRWPILPMVKALHLHIRIVDDVVSLQRFICACPSLSSLKLQIRRVSECDGSHTHPPVVIPGSIAIETFQCGVHAPDPLLSWLLQGGLKLRMRRLAITVREIPASVKFLRTGDVQGLLRASGECLEHLVLNLPPAAFSRSPDGQQAALMHNPNLVSVYVSDVGCHRAPGSGAFSNGWTSLLSILADIQPMHARLQSIDIKLVTTSESDITSMPCEQLDAALARIVDTHPQLIFAVWIACDLLIPAPWLAEFVGALLQGLVRVQAGRGRFCLMWLNGCDEVMGLGHRTIPSWCSRW</sequence>
<evidence type="ECO:0000313" key="1">
    <source>
        <dbReference type="EMBL" id="KZT03273.1"/>
    </source>
</evidence>
<keyword evidence="2" id="KW-1185">Reference proteome</keyword>
<evidence type="ECO:0008006" key="3">
    <source>
        <dbReference type="Google" id="ProtNLM"/>
    </source>
</evidence>
<name>A0A165CR33_9APHY</name>
<dbReference type="GeneID" id="63823594"/>
<dbReference type="RefSeq" id="XP_040761013.1">
    <property type="nucleotide sequence ID" value="XM_040906565.1"/>
</dbReference>
<reference evidence="1 2" key="1">
    <citation type="journal article" date="2016" name="Mol. Biol. Evol.">
        <title>Comparative Genomics of Early-Diverging Mushroom-Forming Fungi Provides Insights into the Origins of Lignocellulose Decay Capabilities.</title>
        <authorList>
            <person name="Nagy L.G."/>
            <person name="Riley R."/>
            <person name="Tritt A."/>
            <person name="Adam C."/>
            <person name="Daum C."/>
            <person name="Floudas D."/>
            <person name="Sun H."/>
            <person name="Yadav J.S."/>
            <person name="Pangilinan J."/>
            <person name="Larsson K.H."/>
            <person name="Matsuura K."/>
            <person name="Barry K."/>
            <person name="Labutti K."/>
            <person name="Kuo R."/>
            <person name="Ohm R.A."/>
            <person name="Bhattacharya S.S."/>
            <person name="Shirouzu T."/>
            <person name="Yoshinaga Y."/>
            <person name="Martin F.M."/>
            <person name="Grigoriev I.V."/>
            <person name="Hibbett D.S."/>
        </authorList>
    </citation>
    <scope>NUCLEOTIDE SEQUENCE [LARGE SCALE GENOMIC DNA]</scope>
    <source>
        <strain evidence="1 2">93-53</strain>
    </source>
</reference>
<organism evidence="1 2">
    <name type="scientific">Laetiporus sulphureus 93-53</name>
    <dbReference type="NCBI Taxonomy" id="1314785"/>
    <lineage>
        <taxon>Eukaryota</taxon>
        <taxon>Fungi</taxon>
        <taxon>Dikarya</taxon>
        <taxon>Basidiomycota</taxon>
        <taxon>Agaricomycotina</taxon>
        <taxon>Agaricomycetes</taxon>
        <taxon>Polyporales</taxon>
        <taxon>Laetiporus</taxon>
    </lineage>
</organism>
<accession>A0A165CR33</accession>